<keyword evidence="5" id="KW-0732">Signal</keyword>
<evidence type="ECO:0000256" key="1">
    <source>
        <dbReference type="ARBA" id="ARBA00007749"/>
    </source>
</evidence>
<protein>
    <submittedName>
        <fullName evidence="7">MBL fold metallo-hydrolase</fullName>
    </submittedName>
</protein>
<keyword evidence="4" id="KW-0862">Zinc</keyword>
<name>A0A7J4ZRV6_9BACT</name>
<dbReference type="AlphaFoldDB" id="A0A7J4ZRV6"/>
<gene>
    <name evidence="7" type="ORF">F6V25_05875</name>
</gene>
<dbReference type="SUPFAM" id="SSF56281">
    <property type="entry name" value="Metallo-hydrolase/oxidoreductase"/>
    <property type="match status" value="1"/>
</dbReference>
<dbReference type="GO" id="GO:0016787">
    <property type="term" value="F:hydrolase activity"/>
    <property type="evidence" value="ECO:0007669"/>
    <property type="project" value="UniProtKB-KW"/>
</dbReference>
<organism evidence="7 8">
    <name type="scientific">Oryzomonas japonica</name>
    <dbReference type="NCBI Taxonomy" id="2603858"/>
    <lineage>
        <taxon>Bacteria</taxon>
        <taxon>Pseudomonadati</taxon>
        <taxon>Thermodesulfobacteriota</taxon>
        <taxon>Desulfuromonadia</taxon>
        <taxon>Geobacterales</taxon>
        <taxon>Geobacteraceae</taxon>
        <taxon>Oryzomonas</taxon>
    </lineage>
</organism>
<dbReference type="InterPro" id="IPR051013">
    <property type="entry name" value="MBL_superfamily_lactonases"/>
</dbReference>
<dbReference type="SMART" id="SM00849">
    <property type="entry name" value="Lactamase_B"/>
    <property type="match status" value="1"/>
</dbReference>
<evidence type="ECO:0000313" key="7">
    <source>
        <dbReference type="EMBL" id="KAB0666004.1"/>
    </source>
</evidence>
<dbReference type="InterPro" id="IPR036866">
    <property type="entry name" value="RibonucZ/Hydroxyglut_hydro"/>
</dbReference>
<keyword evidence="8" id="KW-1185">Reference proteome</keyword>
<accession>A0A7J4ZRV6</accession>
<dbReference type="GO" id="GO:0046872">
    <property type="term" value="F:metal ion binding"/>
    <property type="evidence" value="ECO:0007669"/>
    <property type="project" value="UniProtKB-KW"/>
</dbReference>
<evidence type="ECO:0000256" key="5">
    <source>
        <dbReference type="SAM" id="SignalP"/>
    </source>
</evidence>
<dbReference type="Proteomes" id="UP000420562">
    <property type="component" value="Unassembled WGS sequence"/>
</dbReference>
<keyword evidence="2" id="KW-0479">Metal-binding</keyword>
<dbReference type="PANTHER" id="PTHR42978:SF6">
    <property type="entry name" value="QUORUM-QUENCHING LACTONASE YTNP-RELATED"/>
    <property type="match status" value="1"/>
</dbReference>
<keyword evidence="3 7" id="KW-0378">Hydrolase</keyword>
<dbReference type="EMBL" id="VZQZ01000003">
    <property type="protein sequence ID" value="KAB0666004.1"/>
    <property type="molecule type" value="Genomic_DNA"/>
</dbReference>
<proteinExistence type="inferred from homology"/>
<feature type="domain" description="Metallo-beta-lactamase" evidence="6">
    <location>
        <begin position="96"/>
        <end position="302"/>
    </location>
</feature>
<dbReference type="PANTHER" id="PTHR42978">
    <property type="entry name" value="QUORUM-QUENCHING LACTONASE YTNP-RELATED-RELATED"/>
    <property type="match status" value="1"/>
</dbReference>
<evidence type="ECO:0000313" key="8">
    <source>
        <dbReference type="Proteomes" id="UP000420562"/>
    </source>
</evidence>
<reference evidence="7 8" key="1">
    <citation type="submission" date="2019-09" db="EMBL/GenBank/DDBJ databases">
        <title>Geobacter sp. Red96, a novel strain isolated from paddy soil.</title>
        <authorList>
            <person name="Xu Z."/>
            <person name="Masuda Y."/>
            <person name="Itoh H."/>
            <person name="Senoo K."/>
        </authorList>
    </citation>
    <scope>NUCLEOTIDE SEQUENCE [LARGE SCALE GENOMIC DNA]</scope>
    <source>
        <strain evidence="7 8">Red96</strain>
    </source>
</reference>
<evidence type="ECO:0000259" key="6">
    <source>
        <dbReference type="SMART" id="SM00849"/>
    </source>
</evidence>
<feature type="signal peptide" evidence="5">
    <location>
        <begin position="1"/>
        <end position="34"/>
    </location>
</feature>
<dbReference type="CDD" id="cd07720">
    <property type="entry name" value="OPHC2-like_MBL-fold"/>
    <property type="match status" value="1"/>
</dbReference>
<sequence>MIKARVTRTIATVGRIVAVFSAAAILLAPVVSQAAAPQVKTQAPGYYRMMLGDFEITAISDGTVTCPLDKLLTNTTPEKVKDVLARNSLTPQYETSINTFLINTGTRLLLVDTGAGHLFGPKAGGRLVSNLRAAGYKPEDIDAVLLTHIHGDHSGGLTIDGKAVFPNALIYVDKHEADFWLDKANEAGAEARHKHAFVEAATAFAPYLASGKLRTFGNGTELFPGIRTLETPGHTPGHSFYVVESRGQKMQLWGDVAHAEEVQFPSPEVTIAFDVDAPAAAKQRIKAFADAAKRGYWVAAAHFPFPGIGHVRRDGKAYVWVPVNYSFAGLQDAPY</sequence>
<evidence type="ECO:0000256" key="4">
    <source>
        <dbReference type="ARBA" id="ARBA00022833"/>
    </source>
</evidence>
<evidence type="ECO:0000256" key="2">
    <source>
        <dbReference type="ARBA" id="ARBA00022723"/>
    </source>
</evidence>
<dbReference type="Gene3D" id="3.60.15.10">
    <property type="entry name" value="Ribonuclease Z/Hydroxyacylglutathione hydrolase-like"/>
    <property type="match status" value="1"/>
</dbReference>
<dbReference type="RefSeq" id="WP_151127693.1">
    <property type="nucleotide sequence ID" value="NZ_VZQZ01000003.1"/>
</dbReference>
<dbReference type="InterPro" id="IPR001279">
    <property type="entry name" value="Metallo-B-lactamas"/>
</dbReference>
<evidence type="ECO:0000256" key="3">
    <source>
        <dbReference type="ARBA" id="ARBA00022801"/>
    </source>
</evidence>
<dbReference type="Pfam" id="PF00753">
    <property type="entry name" value="Lactamase_B"/>
    <property type="match status" value="1"/>
</dbReference>
<comment type="caution">
    <text evidence="7">The sequence shown here is derived from an EMBL/GenBank/DDBJ whole genome shotgun (WGS) entry which is preliminary data.</text>
</comment>
<comment type="similarity">
    <text evidence="1">Belongs to the metallo-beta-lactamase superfamily.</text>
</comment>
<feature type="chain" id="PRO_5029754360" evidence="5">
    <location>
        <begin position="35"/>
        <end position="335"/>
    </location>
</feature>